<dbReference type="Gene3D" id="3.40.630.30">
    <property type="match status" value="1"/>
</dbReference>
<dbReference type="InterPro" id="IPR050832">
    <property type="entry name" value="Bact_Acetyltransf"/>
</dbReference>
<evidence type="ECO:0000259" key="3">
    <source>
        <dbReference type="PROSITE" id="PS51186"/>
    </source>
</evidence>
<keyword evidence="1" id="KW-0808">Transferase</keyword>
<dbReference type="Proteomes" id="UP000033633">
    <property type="component" value="Unassembled WGS sequence"/>
</dbReference>
<dbReference type="AlphaFoldDB" id="A0A0F5VAX7"/>
<dbReference type="RefSeq" id="WP_046221325.1">
    <property type="nucleotide sequence ID" value="NZ_JWYV01000012.1"/>
</dbReference>
<organism evidence="4 5">
    <name type="scientific">Photobacterium halotolerans</name>
    <dbReference type="NCBI Taxonomy" id="265726"/>
    <lineage>
        <taxon>Bacteria</taxon>
        <taxon>Pseudomonadati</taxon>
        <taxon>Pseudomonadota</taxon>
        <taxon>Gammaproteobacteria</taxon>
        <taxon>Vibrionales</taxon>
        <taxon>Vibrionaceae</taxon>
        <taxon>Photobacterium</taxon>
    </lineage>
</organism>
<protein>
    <recommendedName>
        <fullName evidence="3">N-acetyltransferase domain-containing protein</fullName>
    </recommendedName>
</protein>
<dbReference type="InterPro" id="IPR000182">
    <property type="entry name" value="GNAT_dom"/>
</dbReference>
<dbReference type="GO" id="GO:0016747">
    <property type="term" value="F:acyltransferase activity, transferring groups other than amino-acyl groups"/>
    <property type="evidence" value="ECO:0007669"/>
    <property type="project" value="InterPro"/>
</dbReference>
<keyword evidence="2" id="KW-0012">Acyltransferase</keyword>
<dbReference type="SUPFAM" id="SSF55729">
    <property type="entry name" value="Acyl-CoA N-acyltransferases (Nat)"/>
    <property type="match status" value="1"/>
</dbReference>
<name>A0A0F5VAX7_9GAMM</name>
<dbReference type="Pfam" id="PF13673">
    <property type="entry name" value="Acetyltransf_10"/>
    <property type="match status" value="1"/>
</dbReference>
<reference evidence="4 5" key="1">
    <citation type="submission" date="2014-12" db="EMBL/GenBank/DDBJ databases">
        <title>Mercury Reductase activity and rhizosphere competence traits in the genome of root associated Photobacterium halotolerans MELD1.</title>
        <authorList>
            <person name="Mathew D.C."/>
            <person name="Huang C.-C."/>
        </authorList>
    </citation>
    <scope>NUCLEOTIDE SEQUENCE [LARGE SCALE GENOMIC DNA]</scope>
    <source>
        <strain evidence="4 5">MELD1</strain>
    </source>
</reference>
<evidence type="ECO:0000313" key="5">
    <source>
        <dbReference type="Proteomes" id="UP000033633"/>
    </source>
</evidence>
<dbReference type="InterPro" id="IPR016181">
    <property type="entry name" value="Acyl_CoA_acyltransferase"/>
</dbReference>
<dbReference type="PROSITE" id="PS51186">
    <property type="entry name" value="GNAT"/>
    <property type="match status" value="1"/>
</dbReference>
<keyword evidence="5" id="KW-1185">Reference proteome</keyword>
<accession>A0A0F5VAX7</accession>
<evidence type="ECO:0000313" key="4">
    <source>
        <dbReference type="EMBL" id="KKC99273.1"/>
    </source>
</evidence>
<evidence type="ECO:0000256" key="1">
    <source>
        <dbReference type="ARBA" id="ARBA00022679"/>
    </source>
</evidence>
<dbReference type="STRING" id="265726.KY46_14395"/>
<dbReference type="EMBL" id="JWYV01000012">
    <property type="protein sequence ID" value="KKC99273.1"/>
    <property type="molecule type" value="Genomic_DNA"/>
</dbReference>
<evidence type="ECO:0000256" key="2">
    <source>
        <dbReference type="ARBA" id="ARBA00023315"/>
    </source>
</evidence>
<dbReference type="PANTHER" id="PTHR43877">
    <property type="entry name" value="AMINOALKYLPHOSPHONATE N-ACETYLTRANSFERASE-RELATED-RELATED"/>
    <property type="match status" value="1"/>
</dbReference>
<dbReference type="OrthoDB" id="9789605at2"/>
<dbReference type="PATRIC" id="fig|265726.11.peg.1122"/>
<dbReference type="CDD" id="cd04301">
    <property type="entry name" value="NAT_SF"/>
    <property type="match status" value="1"/>
</dbReference>
<feature type="domain" description="N-acetyltransferase" evidence="3">
    <location>
        <begin position="1"/>
        <end position="148"/>
    </location>
</feature>
<sequence length="162" mass="17465">MTIRRMTADDAGEVAALVKTSFMASAAKQLAPAGIDTFFKVASKEALLLRLQEDNLMLVYAQQGNILGMAELKQGAHLAMLFVLPDWQGQGIATQLLQALLPQVRHAELTVRASLNSVSYYQTQGFQKTGAAAELAGLRYQPMSLTMNRTVKAPADPSASVL</sequence>
<comment type="caution">
    <text evidence="4">The sequence shown here is derived from an EMBL/GenBank/DDBJ whole genome shotgun (WGS) entry which is preliminary data.</text>
</comment>
<gene>
    <name evidence="4" type="ORF">KY46_14395</name>
</gene>
<proteinExistence type="predicted"/>
<dbReference type="PANTHER" id="PTHR43877:SF1">
    <property type="entry name" value="ACETYLTRANSFERASE"/>
    <property type="match status" value="1"/>
</dbReference>